<dbReference type="EC" id="5.3.1.16" evidence="3"/>
<evidence type="ECO:0000256" key="1">
    <source>
        <dbReference type="ARBA" id="ARBA00005133"/>
    </source>
</evidence>
<dbReference type="SUPFAM" id="SSF51366">
    <property type="entry name" value="Ribulose-phoshate binding barrel"/>
    <property type="match status" value="1"/>
</dbReference>
<dbReference type="InterPro" id="IPR044524">
    <property type="entry name" value="Isoase_HisA-like"/>
</dbReference>
<sequence>MSSFWNVMLFLGGGTCDYVSLRFHRNHSERYFDSKKFSHYNRRRCHRLHNVVSASVSSKRVTRFRPCIDIHQGKVKQIVGSSLNNQQFGETGVVTNFESQLSPETYARRYAADELYGGHVIMLGPGNEAAAKAAIQAFPQGLQVGGGITSTNAEYWLNEGASHVIMTSYVFRDGKFYLEHLEQVCKRISPTRLVLDLSAKKVDGRYYVCTNLWQMITNFEVNLQNLTFLSDYCDEFLVHAVDVEGKKQGIDQDLVTLLSDSSPKICTYAGGIRNMEDVLLVEKLGKGRVDFTVGSALDLFGGNMSYNELVKWQHSQRRKQQVD</sequence>
<dbReference type="InterPro" id="IPR011060">
    <property type="entry name" value="RibuloseP-bd_barrel"/>
</dbReference>
<keyword evidence="4 7" id="KW-0028">Amino-acid biosynthesis</keyword>
<dbReference type="EMBL" id="JANCYU010000048">
    <property type="protein sequence ID" value="KAK4527155.1"/>
    <property type="molecule type" value="Genomic_DNA"/>
</dbReference>
<comment type="similarity">
    <text evidence="2 7">Belongs to the HisA/HisF family.</text>
</comment>
<keyword evidence="9" id="KW-1185">Reference proteome</keyword>
<keyword evidence="6" id="KW-0413">Isomerase</keyword>
<dbReference type="InterPro" id="IPR011858">
    <property type="entry name" value="His6/HISN3"/>
</dbReference>
<dbReference type="CDD" id="cd04723">
    <property type="entry name" value="HisA_HisF"/>
    <property type="match status" value="1"/>
</dbReference>
<dbReference type="Proteomes" id="UP001300502">
    <property type="component" value="Unassembled WGS sequence"/>
</dbReference>
<protein>
    <recommendedName>
        <fullName evidence="3">1-(5-phosphoribosyl)-5-[(5-phosphoribosylamino)methylideneamino]imidazole-4-carboxamideisomerase</fullName>
        <ecNumber evidence="3">5.3.1.16</ecNumber>
    </recommendedName>
</protein>
<proteinExistence type="inferred from homology"/>
<comment type="pathway">
    <text evidence="1">Amino-acid biosynthesis; L-histidine biosynthesis; L-histidine from 5-phospho-alpha-D-ribose 1-diphosphate: step 4/9.</text>
</comment>
<dbReference type="PANTHER" id="PTHR43090:SF2">
    <property type="entry name" value="1-(5-PHOSPHORIBOSYL)-5-[(5-PHOSPHORIBOSYLAMINO)METHYLIDENEAMINO] IMIDAZOLE-4-CARBOXAMIDE ISOMERASE"/>
    <property type="match status" value="1"/>
</dbReference>
<evidence type="ECO:0000313" key="8">
    <source>
        <dbReference type="EMBL" id="KAK4527155.1"/>
    </source>
</evidence>
<dbReference type="InterPro" id="IPR006062">
    <property type="entry name" value="His_biosynth"/>
</dbReference>
<dbReference type="Gene3D" id="3.20.20.70">
    <property type="entry name" value="Aldolase class I"/>
    <property type="match status" value="1"/>
</dbReference>
<dbReference type="GO" id="GO:0000162">
    <property type="term" value="P:L-tryptophan biosynthetic process"/>
    <property type="evidence" value="ECO:0007669"/>
    <property type="project" value="TreeGrafter"/>
</dbReference>
<evidence type="ECO:0000256" key="5">
    <source>
        <dbReference type="ARBA" id="ARBA00023102"/>
    </source>
</evidence>
<dbReference type="GO" id="GO:0000105">
    <property type="term" value="P:L-histidine biosynthetic process"/>
    <property type="evidence" value="ECO:0007669"/>
    <property type="project" value="UniProtKB-KW"/>
</dbReference>
<comment type="caution">
    <text evidence="8">The sequence shown here is derived from an EMBL/GenBank/DDBJ whole genome shotgun (WGS) entry which is preliminary data.</text>
</comment>
<accession>A0AAV9II70</accession>
<dbReference type="InterPro" id="IPR013785">
    <property type="entry name" value="Aldolase_TIM"/>
</dbReference>
<keyword evidence="5 7" id="KW-0368">Histidine biosynthesis</keyword>
<evidence type="ECO:0000256" key="3">
    <source>
        <dbReference type="ARBA" id="ARBA00012550"/>
    </source>
</evidence>
<evidence type="ECO:0000256" key="6">
    <source>
        <dbReference type="ARBA" id="ARBA00023235"/>
    </source>
</evidence>
<evidence type="ECO:0000256" key="7">
    <source>
        <dbReference type="RuleBase" id="RU003657"/>
    </source>
</evidence>
<dbReference type="Pfam" id="PF00977">
    <property type="entry name" value="His_biosynth"/>
    <property type="match status" value="1"/>
</dbReference>
<reference evidence="8 9" key="1">
    <citation type="submission" date="2022-07" db="EMBL/GenBank/DDBJ databases">
        <title>Genome-wide signatures of adaptation to extreme environments.</title>
        <authorList>
            <person name="Cho C.H."/>
            <person name="Yoon H.S."/>
        </authorList>
    </citation>
    <scope>NUCLEOTIDE SEQUENCE [LARGE SCALE GENOMIC DNA]</scope>
    <source>
        <strain evidence="8 9">108.79 E11</strain>
    </source>
</reference>
<evidence type="ECO:0000256" key="2">
    <source>
        <dbReference type="ARBA" id="ARBA00009667"/>
    </source>
</evidence>
<dbReference type="GO" id="GO:0005737">
    <property type="term" value="C:cytoplasm"/>
    <property type="evidence" value="ECO:0007669"/>
    <property type="project" value="TreeGrafter"/>
</dbReference>
<gene>
    <name evidence="8" type="ORF">GAYE_SCF35G5077</name>
</gene>
<evidence type="ECO:0000313" key="9">
    <source>
        <dbReference type="Proteomes" id="UP001300502"/>
    </source>
</evidence>
<dbReference type="AlphaFoldDB" id="A0AAV9II70"/>
<dbReference type="PANTHER" id="PTHR43090">
    <property type="entry name" value="1-(5-PHOSPHORIBOSYL)-5-[(5-PHOSPHORIBOSYLAMINO)METHYLIDENEAMINO] IMIDAZOLE-4-CARBOXAMIDE ISOMERASE"/>
    <property type="match status" value="1"/>
</dbReference>
<organism evidence="8 9">
    <name type="scientific">Galdieria yellowstonensis</name>
    <dbReference type="NCBI Taxonomy" id="3028027"/>
    <lineage>
        <taxon>Eukaryota</taxon>
        <taxon>Rhodophyta</taxon>
        <taxon>Bangiophyceae</taxon>
        <taxon>Galdieriales</taxon>
        <taxon>Galdieriaceae</taxon>
        <taxon>Galdieria</taxon>
    </lineage>
</organism>
<name>A0AAV9II70_9RHOD</name>
<dbReference type="GO" id="GO:0003949">
    <property type="term" value="F:1-(5-phosphoribosyl)-5-[(5-phosphoribosylamino)methylideneamino]imidazole-4-carboxamide isomerase activity"/>
    <property type="evidence" value="ECO:0007669"/>
    <property type="project" value="UniProtKB-EC"/>
</dbReference>
<evidence type="ECO:0000256" key="4">
    <source>
        <dbReference type="ARBA" id="ARBA00022605"/>
    </source>
</evidence>
<dbReference type="NCBIfam" id="TIGR02129">
    <property type="entry name" value="hisA_euk"/>
    <property type="match status" value="1"/>
</dbReference>